<dbReference type="Gene3D" id="3.40.50.300">
    <property type="entry name" value="P-loop containing nucleotide triphosphate hydrolases"/>
    <property type="match status" value="2"/>
</dbReference>
<dbReference type="AlphaFoldDB" id="A0A7I7RB67"/>
<dbReference type="RefSeq" id="WP_308215048.1">
    <property type="nucleotide sequence ID" value="NZ_AP022591.1"/>
</dbReference>
<proteinExistence type="predicted"/>
<dbReference type="CDD" id="cd18809">
    <property type="entry name" value="SF1_C_RecD"/>
    <property type="match status" value="1"/>
</dbReference>
<dbReference type="EMBL" id="AP022591">
    <property type="protein sequence ID" value="BBY41784.1"/>
    <property type="molecule type" value="Genomic_DNA"/>
</dbReference>
<evidence type="ECO:0008006" key="3">
    <source>
        <dbReference type="Google" id="ProtNLM"/>
    </source>
</evidence>
<dbReference type="Pfam" id="PF13604">
    <property type="entry name" value="AAA_30"/>
    <property type="match status" value="1"/>
</dbReference>
<gene>
    <name evidence="1" type="ORF">MCEL_00790</name>
</gene>
<dbReference type="PANTHER" id="PTHR43788">
    <property type="entry name" value="DNA2/NAM7 HELICASE FAMILY MEMBER"/>
    <property type="match status" value="1"/>
</dbReference>
<dbReference type="KEGG" id="mcee:MCEL_00790"/>
<dbReference type="InterPro" id="IPR027417">
    <property type="entry name" value="P-loop_NTPase"/>
</dbReference>
<sequence>MRLSAPRAAHQREGHERFTLDAILHDEAAVLSLVDARDVRAQLWATAEHTAHLSADQARAVETIARSPWLVQPLTAPAGAGRTTSMRALRAARQRCYGRTLVLAPTGKAVDVALREGAGDDGYTIAKALQLLHANTFKLKPSTLVVVDEAAMVGTTDLRELLTTTTAAGVKTVLLGDQHQLAPVKARGGMFAQLCADLPWTQHLSEVWRMRNAEERSASVALRNGGPASVRRAIAWYRTHERLHCGGQITMAADALAAYQADTAAGKDTLLLCDTTEMADALNQRLHHDTISKDAQTITGARGHRIGVGDLILTRQNDGSIPLRNIDEPENENTPVRNGNRWCVTQINPDNNRLAARRLEDNTLAVFDGDYIREHITHGYAVTVHSAQGVTADTTHAVLGEKTTRALAYVAMTRGRHSSTAYLYQRAAEHEYVLRPGDAAHIPHRGTRQHAARLLRAIVAHDEQPMTALGVATANAHETLPASIHSMIDQKATALRRRHSEYQRWRPESAEVDSAAREARSRILGTDLSADYGLEM</sequence>
<dbReference type="Proteomes" id="UP000466431">
    <property type="component" value="Chromosome"/>
</dbReference>
<evidence type="ECO:0000313" key="1">
    <source>
        <dbReference type="EMBL" id="BBY41784.1"/>
    </source>
</evidence>
<name>A0A7I7RB67_MYCCF</name>
<reference evidence="1 2" key="1">
    <citation type="journal article" date="2019" name="Emerg. Microbes Infect.">
        <title>Comprehensive subspecies identification of 175 nontuberculous mycobacteria species based on 7547 genomic profiles.</title>
        <authorList>
            <person name="Matsumoto Y."/>
            <person name="Kinjo T."/>
            <person name="Motooka D."/>
            <person name="Nabeya D."/>
            <person name="Jung N."/>
            <person name="Uechi K."/>
            <person name="Horii T."/>
            <person name="Iida T."/>
            <person name="Fujita J."/>
            <person name="Nakamura S."/>
        </authorList>
    </citation>
    <scope>NUCLEOTIDE SEQUENCE [LARGE SCALE GENOMIC DNA]</scope>
    <source>
        <strain evidence="1 2">JCM 18439</strain>
    </source>
</reference>
<accession>A0A7I7RB67</accession>
<organism evidence="1 2">
    <name type="scientific">Mycolicibacterium celeriflavum</name>
    <name type="common">Mycobacterium celeriflavum</name>
    <dbReference type="NCBI Taxonomy" id="1249101"/>
    <lineage>
        <taxon>Bacteria</taxon>
        <taxon>Bacillati</taxon>
        <taxon>Actinomycetota</taxon>
        <taxon>Actinomycetes</taxon>
        <taxon>Mycobacteriales</taxon>
        <taxon>Mycobacteriaceae</taxon>
        <taxon>Mycolicibacterium</taxon>
    </lineage>
</organism>
<evidence type="ECO:0000313" key="2">
    <source>
        <dbReference type="Proteomes" id="UP000466431"/>
    </source>
</evidence>
<dbReference type="SUPFAM" id="SSF52540">
    <property type="entry name" value="P-loop containing nucleoside triphosphate hydrolases"/>
    <property type="match status" value="2"/>
</dbReference>
<dbReference type="InterPro" id="IPR050534">
    <property type="entry name" value="Coronavir_polyprotein_1ab"/>
</dbReference>
<keyword evidence="2" id="KW-1185">Reference proteome</keyword>
<protein>
    <recommendedName>
        <fullName evidence="3">TraA/ATP-dependent exoDNAse/relaxase</fullName>
    </recommendedName>
</protein>